<evidence type="ECO:0000313" key="6">
    <source>
        <dbReference type="Proteomes" id="UP000249723"/>
    </source>
</evidence>
<keyword evidence="1" id="KW-0233">DNA recombination</keyword>
<dbReference type="GO" id="GO:0000723">
    <property type="term" value="P:telomere maintenance"/>
    <property type="evidence" value="ECO:0007669"/>
    <property type="project" value="InterPro"/>
</dbReference>
<dbReference type="EC" id="5.6.2.3" evidence="1"/>
<keyword evidence="6" id="KW-1185">Reference proteome</keyword>
<keyword evidence="1" id="KW-0378">Hydrolase</keyword>
<dbReference type="Proteomes" id="UP000249723">
    <property type="component" value="Unassembled WGS sequence"/>
</dbReference>
<dbReference type="AlphaFoldDB" id="A0A2X0KVA1"/>
<accession>A0A2X0KVA1</accession>
<evidence type="ECO:0000256" key="1">
    <source>
        <dbReference type="RuleBase" id="RU363044"/>
    </source>
</evidence>
<dbReference type="Pfam" id="PF05970">
    <property type="entry name" value="PIF1"/>
    <property type="match status" value="1"/>
</dbReference>
<comment type="catalytic activity">
    <reaction evidence="1">
        <text>ATP + H2O = ADP + phosphate + H(+)</text>
        <dbReference type="Rhea" id="RHEA:13065"/>
        <dbReference type="ChEBI" id="CHEBI:15377"/>
        <dbReference type="ChEBI" id="CHEBI:15378"/>
        <dbReference type="ChEBI" id="CHEBI:30616"/>
        <dbReference type="ChEBI" id="CHEBI:43474"/>
        <dbReference type="ChEBI" id="CHEBI:456216"/>
        <dbReference type="EC" id="5.6.2.3"/>
    </reaction>
</comment>
<protein>
    <recommendedName>
        <fullName evidence="1">ATP-dependent DNA helicase</fullName>
        <ecNumber evidence="1">5.6.2.3</ecNumber>
    </recommendedName>
</protein>
<feature type="region of interest" description="Disordered" evidence="2">
    <location>
        <begin position="1"/>
        <end position="79"/>
    </location>
</feature>
<keyword evidence="1" id="KW-0227">DNA damage</keyword>
<sequence length="1200" mass="131272">MIDRQGKGSAHADMGGAQPPGSRPAGVHFGSPTSTTSSPASRRSDGSTKASTTSSTGSLKGWPTESPIPSPSSSPPKPLAYSFAARRPWALRTWMFPSSSEDNTGFRGHEIKWPPLEDFFLGPDVDARAARLGESESTITEPAPGITWHSGEPVWEPQGRLVKTALRQESDLYDPAELPDFVVLSRQSFGANPELAAAWAHDYVDDGVDILRDWEQIAAVGVLGGMKKSDDTSEYECVFPATRLKHHLRMLAAESPIRSHTFGFTLDGSILTLYLHTPAGLFYSSDIECTEANGHLSTFLERLLSLNDIDLGKIASPGGPNGPPLPFPTAVLPPRVPSFAHHLAKVPTMGSIEIEKTVFCSGEVLGLQTSASRVRAIRDGPGDNREYAMTVSFVEEARCDEHDQIRQMIASASPHEREGLTNFVDVHRHDFTLVPHFLKGDLDAEECAKKCGLKPRAMEITFQERCFEPIWAVDSIEALTRAVLGAVKGSLRSRLGQGLTDRLDCNITGNPKQCLPVIPWLGNPRQCLLVILRLGSAARFGGVTVVLAGNPRAMPSRYSKSSPAHIVDACIMNADFWGDLSVSSSPCLTFGPYTNNGTVRAQTNMRLLAAADRMTGTERAKAQGFADWLLGVADGTANETEDFRAPTLIRHVYPGPALELDNMSIGEKVDQINDMVLDLLPGDAQTFYSPDSVVENEDESLFSIEYLQSLNIVGMALLHTRPKYIRFHRVNGYGVEVDATLRQAHLSRSCRQLNVSVHHVHPAIRAFSSAHLPPHSVLQSALSPFVLPHSAHTRPTYPTPGGISQLFFLLAVRYKRNLPRSGLSRRHQSYQAVKPNDAPVNLKYSRSIAPGIYTNRKEVIHDRLRQELGGRIEFSRNLHMFVATPAPELDDLVEHVAFSGTWGEEEPMKDLFAQINAVGPAIRHIVASGFLNIVVPTSAGQLPHDDHAPDAVTLFSFASTEPIERVWAIVNQVLAPGELKKGNKGGSAAWQSVRRFYRLKSANALREFTYGFTLVGSQFRVLIHSASGVFKTNEFDCSKTNGYKTLLRFLVRLVVAPELDLGVIASGPSYPITVDTLPPITYERPSTTFSSPRPKHQGVCLWQPTHRNDDAMTGPRAICYSGVFNNVETGTSQASFGGSPEHSVVFSLVDQDLAERTHELLKRVHSLQPHEREGLAVVDMIFRDPQAYRSAPVAVGGGDA</sequence>
<feature type="compositionally biased region" description="Low complexity" evidence="2">
    <location>
        <begin position="31"/>
        <end position="58"/>
    </location>
</feature>
<reference evidence="6" key="1">
    <citation type="submission" date="2016-10" db="EMBL/GenBank/DDBJ databases">
        <authorList>
            <person name="Jeantristanb JTB J.-T."/>
            <person name="Ricardo R."/>
        </authorList>
    </citation>
    <scope>NUCLEOTIDE SEQUENCE [LARGE SCALE GENOMIC DNA]</scope>
</reference>
<dbReference type="GO" id="GO:0016787">
    <property type="term" value="F:hydrolase activity"/>
    <property type="evidence" value="ECO:0007669"/>
    <property type="project" value="UniProtKB-KW"/>
</dbReference>
<dbReference type="InterPro" id="IPR040976">
    <property type="entry name" value="Pkinase_fungal"/>
</dbReference>
<evidence type="ECO:0000259" key="4">
    <source>
        <dbReference type="Pfam" id="PF17667"/>
    </source>
</evidence>
<comment type="similarity">
    <text evidence="1">Belongs to the helicase family.</text>
</comment>
<keyword evidence="1" id="KW-0234">DNA repair</keyword>
<name>A0A2X0KVA1_9BASI</name>
<keyword evidence="1" id="KW-0067">ATP-binding</keyword>
<proteinExistence type="inferred from homology"/>
<dbReference type="GO" id="GO:0043139">
    <property type="term" value="F:5'-3' DNA helicase activity"/>
    <property type="evidence" value="ECO:0007669"/>
    <property type="project" value="UniProtKB-EC"/>
</dbReference>
<feature type="domain" description="Fungal-type protein kinase" evidence="4">
    <location>
        <begin position="970"/>
        <end position="1063"/>
    </location>
</feature>
<feature type="compositionally biased region" description="Pro residues" evidence="2">
    <location>
        <begin position="66"/>
        <end position="78"/>
    </location>
</feature>
<dbReference type="GO" id="GO:0005524">
    <property type="term" value="F:ATP binding"/>
    <property type="evidence" value="ECO:0007669"/>
    <property type="project" value="UniProtKB-KW"/>
</dbReference>
<dbReference type="GO" id="GO:0006281">
    <property type="term" value="P:DNA repair"/>
    <property type="evidence" value="ECO:0007669"/>
    <property type="project" value="UniProtKB-KW"/>
</dbReference>
<evidence type="ECO:0000259" key="3">
    <source>
        <dbReference type="Pfam" id="PF05970"/>
    </source>
</evidence>
<dbReference type="EMBL" id="FMWP01000094">
    <property type="protein sequence ID" value="SCZ98119.1"/>
    <property type="molecule type" value="Genomic_DNA"/>
</dbReference>
<feature type="domain" description="DNA helicase Pif1-like DEAD-box helicase" evidence="3">
    <location>
        <begin position="532"/>
        <end position="641"/>
    </location>
</feature>
<gene>
    <name evidence="5" type="ORF">BZ3500_MVSOF-1268-A1-R1_CHR3-3G06585</name>
</gene>
<comment type="cofactor">
    <cofactor evidence="1">
        <name>Mg(2+)</name>
        <dbReference type="ChEBI" id="CHEBI:18420"/>
    </cofactor>
</comment>
<dbReference type="Pfam" id="PF17667">
    <property type="entry name" value="Pkinase_fungal"/>
    <property type="match status" value="1"/>
</dbReference>
<keyword evidence="1" id="KW-0547">Nucleotide-binding</keyword>
<keyword evidence="1" id="KW-0347">Helicase</keyword>
<evidence type="ECO:0000313" key="5">
    <source>
        <dbReference type="EMBL" id="SCZ98119.1"/>
    </source>
</evidence>
<organism evidence="5 6">
    <name type="scientific">Microbotryum saponariae</name>
    <dbReference type="NCBI Taxonomy" id="289078"/>
    <lineage>
        <taxon>Eukaryota</taxon>
        <taxon>Fungi</taxon>
        <taxon>Dikarya</taxon>
        <taxon>Basidiomycota</taxon>
        <taxon>Pucciniomycotina</taxon>
        <taxon>Microbotryomycetes</taxon>
        <taxon>Microbotryales</taxon>
        <taxon>Microbotryaceae</taxon>
        <taxon>Microbotryum</taxon>
    </lineage>
</organism>
<dbReference type="InterPro" id="IPR010285">
    <property type="entry name" value="DNA_helicase_pif1-like_DEAD"/>
</dbReference>
<evidence type="ECO:0000256" key="2">
    <source>
        <dbReference type="SAM" id="MobiDB-lite"/>
    </source>
</evidence>
<dbReference type="GO" id="GO:0006310">
    <property type="term" value="P:DNA recombination"/>
    <property type="evidence" value="ECO:0007669"/>
    <property type="project" value="UniProtKB-KW"/>
</dbReference>